<keyword evidence="3" id="KW-1185">Reference proteome</keyword>
<accession>A0A291P811</accession>
<dbReference type="EMBL" id="CP021435">
    <property type="protein sequence ID" value="ATJ82992.1"/>
    <property type="molecule type" value="Genomic_DNA"/>
</dbReference>
<organism evidence="2 3">
    <name type="scientific">Halomonas beimenensis</name>
    <dbReference type="NCBI Taxonomy" id="475662"/>
    <lineage>
        <taxon>Bacteria</taxon>
        <taxon>Pseudomonadati</taxon>
        <taxon>Pseudomonadota</taxon>
        <taxon>Gammaproteobacteria</taxon>
        <taxon>Oceanospirillales</taxon>
        <taxon>Halomonadaceae</taxon>
        <taxon>Halomonas</taxon>
    </lineage>
</organism>
<gene>
    <name evidence="2" type="ORF">BEI_2005</name>
</gene>
<protein>
    <submittedName>
        <fullName evidence="2">Uncharacterized protein</fullName>
    </submittedName>
</protein>
<feature type="transmembrane region" description="Helical" evidence="1">
    <location>
        <begin position="6"/>
        <end position="23"/>
    </location>
</feature>
<keyword evidence="1" id="KW-1133">Transmembrane helix</keyword>
<keyword evidence="1" id="KW-0472">Membrane</keyword>
<feature type="transmembrane region" description="Helical" evidence="1">
    <location>
        <begin position="69"/>
        <end position="93"/>
    </location>
</feature>
<feature type="transmembrane region" description="Helical" evidence="1">
    <location>
        <begin position="113"/>
        <end position="133"/>
    </location>
</feature>
<evidence type="ECO:0000313" key="2">
    <source>
        <dbReference type="EMBL" id="ATJ82992.1"/>
    </source>
</evidence>
<dbReference type="AlphaFoldDB" id="A0A291P811"/>
<sequence>MTYFLVMGGLALSVCLTLGWALWRAGRWLFGRLAPRRASPSRAAAKPRRGAGAARRSAPSRAWRLTRTLAHLGGAWPLALLALLLYGGTRLAAHGMAARPHEAPDAFHRLVEALGWGTAGLAGLAGVGLSAAWRSRRA</sequence>
<dbReference type="KEGG" id="hbe:BEI_2005"/>
<evidence type="ECO:0000313" key="3">
    <source>
        <dbReference type="Proteomes" id="UP000219993"/>
    </source>
</evidence>
<dbReference type="Proteomes" id="UP000219993">
    <property type="component" value="Chromosome"/>
</dbReference>
<dbReference type="RefSeq" id="WP_097789375.1">
    <property type="nucleotide sequence ID" value="NZ_CP021435.1"/>
</dbReference>
<reference evidence="2 3" key="1">
    <citation type="journal article" date="2017" name="Sci. Rep.">
        <title>Revealing the Saline Adaptation Strategies of the Halophilic Bacterium Halomonas beimenensis through High-throughput Omics and Transposon Mutagenesis Approaches.</title>
        <authorList>
            <person name="Chen Y.H."/>
            <person name="Lin S.S."/>
            <person name="Shyu Y.T."/>
        </authorList>
    </citation>
    <scope>NUCLEOTIDE SEQUENCE [LARGE SCALE GENOMIC DNA]</scope>
    <source>
        <strain evidence="2 3">NTU-111</strain>
    </source>
</reference>
<keyword evidence="1" id="KW-0812">Transmembrane</keyword>
<name>A0A291P811_9GAMM</name>
<evidence type="ECO:0000256" key="1">
    <source>
        <dbReference type="SAM" id="Phobius"/>
    </source>
</evidence>
<proteinExistence type="predicted"/>